<name>A0A5D2AM94_GOSDA</name>
<accession>A0A5D2AM94</accession>
<evidence type="ECO:0000313" key="1">
    <source>
        <dbReference type="EMBL" id="TYG44382.1"/>
    </source>
</evidence>
<proteinExistence type="predicted"/>
<dbReference type="AlphaFoldDB" id="A0A5D2AM94"/>
<evidence type="ECO:0000313" key="2">
    <source>
        <dbReference type="Proteomes" id="UP000323506"/>
    </source>
</evidence>
<organism evidence="1 2">
    <name type="scientific">Gossypium darwinii</name>
    <name type="common">Darwin's cotton</name>
    <name type="synonym">Gossypium barbadense var. darwinii</name>
    <dbReference type="NCBI Taxonomy" id="34276"/>
    <lineage>
        <taxon>Eukaryota</taxon>
        <taxon>Viridiplantae</taxon>
        <taxon>Streptophyta</taxon>
        <taxon>Embryophyta</taxon>
        <taxon>Tracheophyta</taxon>
        <taxon>Spermatophyta</taxon>
        <taxon>Magnoliopsida</taxon>
        <taxon>eudicotyledons</taxon>
        <taxon>Gunneridae</taxon>
        <taxon>Pentapetalae</taxon>
        <taxon>rosids</taxon>
        <taxon>malvids</taxon>
        <taxon>Malvales</taxon>
        <taxon>Malvaceae</taxon>
        <taxon>Malvoideae</taxon>
        <taxon>Gossypium</taxon>
    </lineage>
</organism>
<keyword evidence="2" id="KW-1185">Reference proteome</keyword>
<protein>
    <submittedName>
        <fullName evidence="1">Uncharacterized protein</fullName>
    </submittedName>
</protein>
<dbReference type="Proteomes" id="UP000323506">
    <property type="component" value="Chromosome D11"/>
</dbReference>
<gene>
    <name evidence="1" type="ORF">ES288_D11G093700v1</name>
</gene>
<sequence length="78" mass="8923">MGGTIGLQLDPNDCQLKHKANTSVDQRTPRGQKQNPWVDCTTIAIAEEGICCLHYFRLFRTERTRWSWPCGISKQVNC</sequence>
<dbReference type="EMBL" id="CM017711">
    <property type="protein sequence ID" value="TYG44382.1"/>
    <property type="molecule type" value="Genomic_DNA"/>
</dbReference>
<reference evidence="1 2" key="1">
    <citation type="submission" date="2019-06" db="EMBL/GenBank/DDBJ databases">
        <title>WGS assembly of Gossypium darwinii.</title>
        <authorList>
            <person name="Chen Z.J."/>
            <person name="Sreedasyam A."/>
            <person name="Ando A."/>
            <person name="Song Q."/>
            <person name="De L."/>
            <person name="Hulse-Kemp A."/>
            <person name="Ding M."/>
            <person name="Ye W."/>
            <person name="Kirkbride R."/>
            <person name="Jenkins J."/>
            <person name="Plott C."/>
            <person name="Lovell J."/>
            <person name="Lin Y.-M."/>
            <person name="Vaughn R."/>
            <person name="Liu B."/>
            <person name="Li W."/>
            <person name="Simpson S."/>
            <person name="Scheffler B."/>
            <person name="Saski C."/>
            <person name="Grover C."/>
            <person name="Hu G."/>
            <person name="Conover J."/>
            <person name="Carlson J."/>
            <person name="Shu S."/>
            <person name="Boston L."/>
            <person name="Williams M."/>
            <person name="Peterson D."/>
            <person name="Mcgee K."/>
            <person name="Jones D."/>
            <person name="Wendel J."/>
            <person name="Stelly D."/>
            <person name="Grimwood J."/>
            <person name="Schmutz J."/>
        </authorList>
    </citation>
    <scope>NUCLEOTIDE SEQUENCE [LARGE SCALE GENOMIC DNA]</scope>
    <source>
        <strain evidence="1">1808015.09</strain>
    </source>
</reference>